<keyword evidence="5" id="KW-0472">Membrane</keyword>
<dbReference type="STRING" id="1048340.SAMN05444487_101103"/>
<evidence type="ECO:0000313" key="10">
    <source>
        <dbReference type="EMBL" id="SDW02098.1"/>
    </source>
</evidence>
<proteinExistence type="inferred from homology"/>
<dbReference type="PANTHER" id="PTHR35789:SF1">
    <property type="entry name" value="SPORE GERMINATION PROTEIN B3"/>
    <property type="match status" value="1"/>
</dbReference>
<reference evidence="10 11" key="1">
    <citation type="submission" date="2016-10" db="EMBL/GenBank/DDBJ databases">
        <authorList>
            <person name="de Groot N.N."/>
        </authorList>
    </citation>
    <scope>NUCLEOTIDE SEQUENCE [LARGE SCALE GENOMIC DNA]</scope>
    <source>
        <strain evidence="10 11">DSM 45610</strain>
    </source>
</reference>
<dbReference type="AlphaFoldDB" id="A0A1H2Q5L8"/>
<organism evidence="10 11">
    <name type="scientific">Marininema mesophilum</name>
    <dbReference type="NCBI Taxonomy" id="1048340"/>
    <lineage>
        <taxon>Bacteria</taxon>
        <taxon>Bacillati</taxon>
        <taxon>Bacillota</taxon>
        <taxon>Bacilli</taxon>
        <taxon>Bacillales</taxon>
        <taxon>Thermoactinomycetaceae</taxon>
        <taxon>Marininema</taxon>
    </lineage>
</organism>
<dbReference type="InterPro" id="IPR046953">
    <property type="entry name" value="Spore_GerAC-like_C"/>
</dbReference>
<dbReference type="InterPro" id="IPR038501">
    <property type="entry name" value="Spore_GerAC_C_sf"/>
</dbReference>
<dbReference type="PANTHER" id="PTHR35789">
    <property type="entry name" value="SPORE GERMINATION PROTEIN B3"/>
    <property type="match status" value="1"/>
</dbReference>
<evidence type="ECO:0000256" key="4">
    <source>
        <dbReference type="ARBA" id="ARBA00022729"/>
    </source>
</evidence>
<feature type="domain" description="Spore germination protein N-terminal" evidence="9">
    <location>
        <begin position="23"/>
        <end position="199"/>
    </location>
</feature>
<dbReference type="InterPro" id="IPR008844">
    <property type="entry name" value="Spore_GerAC-like"/>
</dbReference>
<dbReference type="GO" id="GO:0009847">
    <property type="term" value="P:spore germination"/>
    <property type="evidence" value="ECO:0007669"/>
    <property type="project" value="InterPro"/>
</dbReference>
<evidence type="ECO:0000256" key="5">
    <source>
        <dbReference type="ARBA" id="ARBA00023136"/>
    </source>
</evidence>
<evidence type="ECO:0000259" key="9">
    <source>
        <dbReference type="Pfam" id="PF25198"/>
    </source>
</evidence>
<dbReference type="EMBL" id="FNNQ01000001">
    <property type="protein sequence ID" value="SDW02098.1"/>
    <property type="molecule type" value="Genomic_DNA"/>
</dbReference>
<evidence type="ECO:0000259" key="8">
    <source>
        <dbReference type="Pfam" id="PF05504"/>
    </source>
</evidence>
<gene>
    <name evidence="10" type="ORF">SAMN05444487_101103</name>
</gene>
<sequence length="377" mass="42252">MRLHLLKILPVILVCLPLGGCWDSQELEERLSVTAVAVDQDKGDKDQLVVNMEIPIPVNNTAAGSDGSGAVPAQILTGRGHTFSDAVSDVYYQSNQHLTFGDTRLIIIGEQLAKKGISKLLDAFGRDPEFRRREFMIVAKGDAQHFLKVKSPERVAAEYVIAFLKDKIGDRLILEHRGLNRFYTDKANPAKEPALNYLSADGHTVKWEGLAVFKGTKMLGTLNRIESRSVVQLHDGTLGEEMNTLCIEKPGYIAIKPSAVKRKIRIGNRKGRAVFRITIKVLGDIVEQSCIGDLHQPTVLDRLSHHVAKAYENQAMNSMKIMQKNFRSDICGLGNRIRAFHPKWWNEMNWTDEDFSKADVSIKYEVILKRPGVRIGI</sequence>
<accession>A0A1H2Q5L8</accession>
<keyword evidence="3" id="KW-0309">Germination</keyword>
<keyword evidence="4" id="KW-0732">Signal</keyword>
<keyword evidence="6" id="KW-0564">Palmitate</keyword>
<evidence type="ECO:0000256" key="6">
    <source>
        <dbReference type="ARBA" id="ARBA00023139"/>
    </source>
</evidence>
<dbReference type="Proteomes" id="UP000198534">
    <property type="component" value="Unassembled WGS sequence"/>
</dbReference>
<dbReference type="RefSeq" id="WP_091734613.1">
    <property type="nucleotide sequence ID" value="NZ_FNNQ01000001.1"/>
</dbReference>
<keyword evidence="11" id="KW-1185">Reference proteome</keyword>
<feature type="domain" description="Spore germination GerAC-like C-terminal" evidence="8">
    <location>
        <begin position="208"/>
        <end position="372"/>
    </location>
</feature>
<dbReference type="Pfam" id="PF05504">
    <property type="entry name" value="Spore_GerAC"/>
    <property type="match status" value="1"/>
</dbReference>
<evidence type="ECO:0000256" key="3">
    <source>
        <dbReference type="ARBA" id="ARBA00022544"/>
    </source>
</evidence>
<dbReference type="Gene3D" id="3.30.300.210">
    <property type="entry name" value="Nutrient germinant receptor protein C, domain 3"/>
    <property type="match status" value="1"/>
</dbReference>
<name>A0A1H2Q5L8_9BACL</name>
<dbReference type="InterPro" id="IPR057336">
    <property type="entry name" value="GerAC_N"/>
</dbReference>
<comment type="subcellular location">
    <subcellularLocation>
        <location evidence="1">Membrane</location>
        <topology evidence="1">Lipid-anchor</topology>
    </subcellularLocation>
</comment>
<evidence type="ECO:0000313" key="11">
    <source>
        <dbReference type="Proteomes" id="UP000198534"/>
    </source>
</evidence>
<protein>
    <submittedName>
        <fullName evidence="10">Germination protein, Ger(X)C family</fullName>
    </submittedName>
</protein>
<comment type="similarity">
    <text evidence="2">Belongs to the GerABKC lipoprotein family.</text>
</comment>
<evidence type="ECO:0000256" key="1">
    <source>
        <dbReference type="ARBA" id="ARBA00004635"/>
    </source>
</evidence>
<dbReference type="OrthoDB" id="2370124at2"/>
<dbReference type="GO" id="GO:0016020">
    <property type="term" value="C:membrane"/>
    <property type="evidence" value="ECO:0007669"/>
    <property type="project" value="UniProtKB-SubCell"/>
</dbReference>
<evidence type="ECO:0000256" key="7">
    <source>
        <dbReference type="ARBA" id="ARBA00023288"/>
    </source>
</evidence>
<dbReference type="Pfam" id="PF25198">
    <property type="entry name" value="Spore_GerAC_N"/>
    <property type="match status" value="1"/>
</dbReference>
<dbReference type="NCBIfam" id="TIGR02887">
    <property type="entry name" value="spore_ger_x_C"/>
    <property type="match status" value="1"/>
</dbReference>
<evidence type="ECO:0000256" key="2">
    <source>
        <dbReference type="ARBA" id="ARBA00007886"/>
    </source>
</evidence>
<keyword evidence="7" id="KW-0449">Lipoprotein</keyword>